<dbReference type="EMBL" id="UGMS01000001">
    <property type="protein sequence ID" value="STV71534.1"/>
    <property type="molecule type" value="Genomic_DNA"/>
</dbReference>
<gene>
    <name evidence="1" type="ORF">NCTC11685_00283</name>
</gene>
<dbReference type="Proteomes" id="UP000254863">
    <property type="component" value="Unassembled WGS sequence"/>
</dbReference>
<protein>
    <submittedName>
        <fullName evidence="1">Uncharacterized protein</fullName>
    </submittedName>
</protein>
<name>A0A7H4MZ70_9ENTR</name>
<accession>A0A7H4MZ70</accession>
<organism evidence="1 2">
    <name type="scientific">Klebsiella michiganensis</name>
    <dbReference type="NCBI Taxonomy" id="1134687"/>
    <lineage>
        <taxon>Bacteria</taxon>
        <taxon>Pseudomonadati</taxon>
        <taxon>Pseudomonadota</taxon>
        <taxon>Gammaproteobacteria</taxon>
        <taxon>Enterobacterales</taxon>
        <taxon>Enterobacteriaceae</taxon>
        <taxon>Klebsiella/Raoultella group</taxon>
        <taxon>Klebsiella</taxon>
    </lineage>
</organism>
<evidence type="ECO:0000313" key="1">
    <source>
        <dbReference type="EMBL" id="STV71534.1"/>
    </source>
</evidence>
<evidence type="ECO:0000313" key="2">
    <source>
        <dbReference type="Proteomes" id="UP000254863"/>
    </source>
</evidence>
<proteinExistence type="predicted"/>
<dbReference type="AlphaFoldDB" id="A0A7H4MZ70"/>
<comment type="caution">
    <text evidence="1">The sequence shown here is derived from an EMBL/GenBank/DDBJ whole genome shotgun (WGS) entry which is preliminary data.</text>
</comment>
<sequence length="37" mass="4415">MDAEAEHRRSLMKQGFGHTTLMFVAFDGWSRFRGERR</sequence>
<reference evidence="1 2" key="1">
    <citation type="submission" date="2018-06" db="EMBL/GenBank/DDBJ databases">
        <authorList>
            <consortium name="Pathogen Informatics"/>
            <person name="Doyle S."/>
        </authorList>
    </citation>
    <scope>NUCLEOTIDE SEQUENCE [LARGE SCALE GENOMIC DNA]</scope>
    <source>
        <strain evidence="1 2">NCTC11685</strain>
    </source>
</reference>